<dbReference type="EMBL" id="QWEH01000004">
    <property type="protein sequence ID" value="RHW33105.1"/>
    <property type="molecule type" value="Genomic_DNA"/>
</dbReference>
<feature type="compositionally biased region" description="Acidic residues" evidence="1">
    <location>
        <begin position="66"/>
        <end position="119"/>
    </location>
</feature>
<protein>
    <submittedName>
        <fullName evidence="4">DUF1510 family protein</fullName>
    </submittedName>
</protein>
<comment type="caution">
    <text evidence="4">The sequence shown here is derived from an EMBL/GenBank/DDBJ whole genome shotgun (WGS) entry which is preliminary data.</text>
</comment>
<dbReference type="InterPro" id="IPR009988">
    <property type="entry name" value="DUF1510"/>
</dbReference>
<sequence>MSESDKHSRLNKFEKRRKNTKLISIFLIAGALLIIILLGMWLFGGGDDETEEQTGNNENESSDFLITEEDEEDAEGNNPEQEESENDLASDEEAENENEENNADEEIETETAEPSDDNVAEAYTGDWSPVGTEQEGPHTTTFDEGSQDRIEMRRAITQATGLTGDDMIEWWIENGGDQKVIATVSDTAETEVFRVFLSWVDNEGWQPTKVEILIENDKK</sequence>
<evidence type="ECO:0000313" key="5">
    <source>
        <dbReference type="Proteomes" id="UP000285456"/>
    </source>
</evidence>
<evidence type="ECO:0000256" key="1">
    <source>
        <dbReference type="SAM" id="MobiDB-lite"/>
    </source>
</evidence>
<accession>A0A417YJ48</accession>
<keyword evidence="5" id="KW-1185">Reference proteome</keyword>
<feature type="domain" description="DUF1510" evidence="3">
    <location>
        <begin position="123"/>
        <end position="212"/>
    </location>
</feature>
<evidence type="ECO:0000313" key="4">
    <source>
        <dbReference type="EMBL" id="RHW33105.1"/>
    </source>
</evidence>
<dbReference type="Pfam" id="PF07423">
    <property type="entry name" value="DUF1510"/>
    <property type="match status" value="1"/>
</dbReference>
<gene>
    <name evidence="4" type="ORF">D1B32_08655</name>
</gene>
<evidence type="ECO:0000256" key="2">
    <source>
        <dbReference type="SAM" id="Phobius"/>
    </source>
</evidence>
<dbReference type="AlphaFoldDB" id="A0A417YJ48"/>
<evidence type="ECO:0000259" key="3">
    <source>
        <dbReference type="Pfam" id="PF07423"/>
    </source>
</evidence>
<dbReference type="Proteomes" id="UP000285456">
    <property type="component" value="Unassembled WGS sequence"/>
</dbReference>
<name>A0A417YJ48_9BACI</name>
<dbReference type="OrthoDB" id="2168558at2"/>
<keyword evidence="2" id="KW-1133">Transmembrane helix</keyword>
<keyword evidence="2" id="KW-0812">Transmembrane</keyword>
<feature type="transmembrane region" description="Helical" evidence="2">
    <location>
        <begin position="21"/>
        <end position="43"/>
    </location>
</feature>
<reference evidence="4 5" key="1">
    <citation type="journal article" date="2007" name="Int. J. Syst. Evol. Microbiol.">
        <title>Oceanobacillus profundus sp. nov., isolated from a deep-sea sediment core.</title>
        <authorList>
            <person name="Kim Y.G."/>
            <person name="Choi D.H."/>
            <person name="Hyun S."/>
            <person name="Cho B.C."/>
        </authorList>
    </citation>
    <scope>NUCLEOTIDE SEQUENCE [LARGE SCALE GENOMIC DNA]</scope>
    <source>
        <strain evidence="4 5">DSM 18246</strain>
    </source>
</reference>
<keyword evidence="2" id="KW-0472">Membrane</keyword>
<feature type="region of interest" description="Disordered" evidence="1">
    <location>
        <begin position="49"/>
        <end position="146"/>
    </location>
</feature>
<dbReference type="RefSeq" id="WP_118889111.1">
    <property type="nucleotide sequence ID" value="NZ_JAMAWL010000001.1"/>
</dbReference>
<organism evidence="4 5">
    <name type="scientific">Oceanobacillus profundus</name>
    <dbReference type="NCBI Taxonomy" id="372463"/>
    <lineage>
        <taxon>Bacteria</taxon>
        <taxon>Bacillati</taxon>
        <taxon>Bacillota</taxon>
        <taxon>Bacilli</taxon>
        <taxon>Bacillales</taxon>
        <taxon>Bacillaceae</taxon>
        <taxon>Oceanobacillus</taxon>
    </lineage>
</organism>
<proteinExistence type="predicted"/>